<dbReference type="PANTHER" id="PTHR20913">
    <property type="entry name" value="TBC1 DOMAIN FAMILY MEMBER 20/GTPASE"/>
    <property type="match status" value="1"/>
</dbReference>
<dbReference type="GeneID" id="30173645"/>
<keyword evidence="3" id="KW-0472">Membrane</keyword>
<dbReference type="Pfam" id="PF00566">
    <property type="entry name" value="RabGAP-TBC"/>
    <property type="match status" value="2"/>
</dbReference>
<feature type="domain" description="Rab-GAP TBC" evidence="4">
    <location>
        <begin position="51"/>
        <end position="364"/>
    </location>
</feature>
<dbReference type="GO" id="GO:0005096">
    <property type="term" value="F:GTPase activator activity"/>
    <property type="evidence" value="ECO:0007669"/>
    <property type="project" value="UniProtKB-KW"/>
</dbReference>
<feature type="region of interest" description="Disordered" evidence="2">
    <location>
        <begin position="186"/>
        <end position="224"/>
    </location>
</feature>
<reference evidence="5" key="1">
    <citation type="submission" date="2013-07" db="EMBL/GenBank/DDBJ databases">
        <title>The Genome Sequence of Cryptococcus pinus CBS10737.</title>
        <authorList>
            <consortium name="The Broad Institute Genome Sequencing Platform"/>
            <person name="Cuomo C."/>
            <person name="Litvintseva A."/>
            <person name="Chen Y."/>
            <person name="Heitman J."/>
            <person name="Sun S."/>
            <person name="Springer D."/>
            <person name="Dromer F."/>
            <person name="Young S.K."/>
            <person name="Zeng Q."/>
            <person name="Gargeya S."/>
            <person name="Fitzgerald M."/>
            <person name="Abouelleil A."/>
            <person name="Alvarado L."/>
            <person name="Berlin A.M."/>
            <person name="Chapman S.B."/>
            <person name="Dewar J."/>
            <person name="Goldberg J."/>
            <person name="Griggs A."/>
            <person name="Gujja S."/>
            <person name="Hansen M."/>
            <person name="Howarth C."/>
            <person name="Imamovic A."/>
            <person name="Larimer J."/>
            <person name="McCowan C."/>
            <person name="Murphy C."/>
            <person name="Pearson M."/>
            <person name="Priest M."/>
            <person name="Roberts A."/>
            <person name="Saif S."/>
            <person name="Shea T."/>
            <person name="Sykes S."/>
            <person name="Wortman J."/>
            <person name="Nusbaum C."/>
            <person name="Birren B."/>
        </authorList>
    </citation>
    <scope>NUCLEOTIDE SEQUENCE [LARGE SCALE GENOMIC DNA]</scope>
    <source>
        <strain evidence="5">CBS 10737</strain>
    </source>
</reference>
<accession>A0A1B9HYY4</accession>
<dbReference type="Gene3D" id="1.10.8.1310">
    <property type="match status" value="1"/>
</dbReference>
<dbReference type="SMART" id="SM00164">
    <property type="entry name" value="TBC"/>
    <property type="match status" value="1"/>
</dbReference>
<feature type="compositionally biased region" description="Pro residues" evidence="2">
    <location>
        <begin position="412"/>
        <end position="424"/>
    </location>
</feature>
<keyword evidence="1" id="KW-0343">GTPase activation</keyword>
<dbReference type="InterPro" id="IPR035969">
    <property type="entry name" value="Rab-GAP_TBC_sf"/>
</dbReference>
<dbReference type="OrthoDB" id="206700at2759"/>
<reference evidence="5" key="3">
    <citation type="submission" date="2016-07" db="EMBL/GenBank/DDBJ databases">
        <title>Evolution of pathogenesis and genome organization in the Tremellales.</title>
        <authorList>
            <person name="Cuomo C."/>
            <person name="Litvintseva A."/>
            <person name="Heitman J."/>
            <person name="Chen Y."/>
            <person name="Sun S."/>
            <person name="Springer D."/>
            <person name="Dromer F."/>
            <person name="Young S."/>
            <person name="Zeng Q."/>
            <person name="Chapman S."/>
            <person name="Gujja S."/>
            <person name="Saif S."/>
            <person name="Birren B."/>
        </authorList>
    </citation>
    <scope>NUCLEOTIDE SEQUENCE</scope>
    <source>
        <strain evidence="5">CBS 10737</strain>
    </source>
</reference>
<dbReference type="GO" id="GO:0005789">
    <property type="term" value="C:endoplasmic reticulum membrane"/>
    <property type="evidence" value="ECO:0007669"/>
    <property type="project" value="TreeGrafter"/>
</dbReference>
<evidence type="ECO:0000313" key="6">
    <source>
        <dbReference type="EMBL" id="WWC73212.1"/>
    </source>
</evidence>
<gene>
    <name evidence="5" type="ORF">I206_05276</name>
    <name evidence="6" type="ORF">I206_107178</name>
</gene>
<dbReference type="InterPro" id="IPR000195">
    <property type="entry name" value="Rab-GAP-TBC_dom"/>
</dbReference>
<dbReference type="PANTHER" id="PTHR20913:SF7">
    <property type="entry name" value="RE60063P"/>
    <property type="match status" value="1"/>
</dbReference>
<name>A0A1B9HYY4_9TREE</name>
<feature type="region of interest" description="Disordered" evidence="2">
    <location>
        <begin position="412"/>
        <end position="432"/>
    </location>
</feature>
<keyword evidence="7" id="KW-1185">Reference proteome</keyword>
<evidence type="ECO:0000256" key="1">
    <source>
        <dbReference type="ARBA" id="ARBA00022468"/>
    </source>
</evidence>
<dbReference type="STRING" id="1296096.A0A1B9HYY4"/>
<reference evidence="6" key="4">
    <citation type="submission" date="2024-02" db="EMBL/GenBank/DDBJ databases">
        <title>Comparative genomics of Cryptococcus and Kwoniella reveals pathogenesis evolution and contrasting modes of karyotype evolution via chromosome fusion or intercentromeric recombination.</title>
        <authorList>
            <person name="Coelho M.A."/>
            <person name="David-Palma M."/>
            <person name="Shea T."/>
            <person name="Bowers K."/>
            <person name="McGinley-Smith S."/>
            <person name="Mohammad A.W."/>
            <person name="Gnirke A."/>
            <person name="Yurkov A.M."/>
            <person name="Nowrousian M."/>
            <person name="Sun S."/>
            <person name="Cuomo C.A."/>
            <person name="Heitman J."/>
        </authorList>
    </citation>
    <scope>NUCLEOTIDE SEQUENCE</scope>
    <source>
        <strain evidence="6">CBS 10737</strain>
    </source>
</reference>
<evidence type="ECO:0000256" key="2">
    <source>
        <dbReference type="SAM" id="MobiDB-lite"/>
    </source>
</evidence>
<dbReference type="EMBL" id="KI894013">
    <property type="protein sequence ID" value="OCF48497.1"/>
    <property type="molecule type" value="Genomic_DNA"/>
</dbReference>
<evidence type="ECO:0000256" key="3">
    <source>
        <dbReference type="SAM" id="Phobius"/>
    </source>
</evidence>
<sequence length="604" mass="67554">MSSSLGNEKVSNIDLDNIADWIIIRESWTRKAIEVEGYEALKKISALPGGFGSNETRKKAWSTLLNTQRLVKQEVNSTTNPVQTENNQEQVLLPDEKIEIQPSNEAGPSEPKPHQNERQVKLDTDRSFVTYPKGIPSQSKLLLQDDLNDLIVGVLRKYPALSYFQGYHDILSVLYLTFIPLKAIPPRSRSTSRGRIRKDKYNLHTPESLSTAAGTDGKVPLEGEGADDKLADVAQKADNNEQRGSGSSFDSNDQLKENLSSLTHAVIDRDTEEWRELRRCAEMLSLNRVRDAMGSGMEGMMGLLRILKRILKAADPELSRFSAKISPVPTLPFFALSWVLTLFSHDCDSLVPIQRMFDFLLARNPISAVYLAASILILKKPQMLAIAHQLGSEYQEDPTLLHPLFVRLPPLYPDTPSEPNPPTASTPSPKIQELQDDTVNPYKPIKLSELFSLTDTLMDRYPWDGDVIRGKEIMGEGSVVQTYSQEGDDTWTEEKMLDMIDVQVVKSGAGEISDEEEDEELRVPVRQKRNRLPRNKINTLVALGVVVLGIGIATYGFKAGGNEANWGKWWGLVLRGWIGKEGRLLEGRFGNLIGQVRKAIRDAL</sequence>
<evidence type="ECO:0000259" key="4">
    <source>
        <dbReference type="PROSITE" id="PS50086"/>
    </source>
</evidence>
<dbReference type="InterPro" id="IPR045913">
    <property type="entry name" value="TBC20/Gyp8-like"/>
</dbReference>
<dbReference type="Gene3D" id="1.10.472.80">
    <property type="entry name" value="Ypt/Rab-GAP domain of gyp1p, domain 3"/>
    <property type="match status" value="1"/>
</dbReference>
<reference evidence="6" key="2">
    <citation type="submission" date="2013-07" db="EMBL/GenBank/DDBJ databases">
        <authorList>
            <consortium name="The Broad Institute Genome Sequencing Platform"/>
            <person name="Cuomo C."/>
            <person name="Litvintseva A."/>
            <person name="Chen Y."/>
            <person name="Heitman J."/>
            <person name="Sun S."/>
            <person name="Springer D."/>
            <person name="Dromer F."/>
            <person name="Young S.K."/>
            <person name="Zeng Q."/>
            <person name="Gargeya S."/>
            <person name="Fitzgerald M."/>
            <person name="Abouelleil A."/>
            <person name="Alvarado L."/>
            <person name="Berlin A.M."/>
            <person name="Chapman S.B."/>
            <person name="Dewar J."/>
            <person name="Goldberg J."/>
            <person name="Griggs A."/>
            <person name="Gujja S."/>
            <person name="Hansen M."/>
            <person name="Howarth C."/>
            <person name="Imamovic A."/>
            <person name="Larimer J."/>
            <person name="McCowan C."/>
            <person name="Murphy C."/>
            <person name="Pearson M."/>
            <person name="Priest M."/>
            <person name="Roberts A."/>
            <person name="Saif S."/>
            <person name="Shea T."/>
            <person name="Sykes S."/>
            <person name="Wortman J."/>
            <person name="Nusbaum C."/>
            <person name="Birren B."/>
        </authorList>
    </citation>
    <scope>NUCLEOTIDE SEQUENCE</scope>
    <source>
        <strain evidence="6">CBS 10737</strain>
    </source>
</reference>
<proteinExistence type="predicted"/>
<feature type="compositionally biased region" description="Basic and acidic residues" evidence="2">
    <location>
        <begin position="111"/>
        <end position="125"/>
    </location>
</feature>
<dbReference type="SUPFAM" id="SSF47923">
    <property type="entry name" value="Ypt/Rab-GAP domain of gyp1p"/>
    <property type="match status" value="2"/>
</dbReference>
<dbReference type="KEGG" id="kpin:30173645"/>
<evidence type="ECO:0000313" key="5">
    <source>
        <dbReference type="EMBL" id="OCF48497.1"/>
    </source>
</evidence>
<feature type="transmembrane region" description="Helical" evidence="3">
    <location>
        <begin position="537"/>
        <end position="557"/>
    </location>
</feature>
<feature type="region of interest" description="Disordered" evidence="2">
    <location>
        <begin position="101"/>
        <end position="125"/>
    </location>
</feature>
<evidence type="ECO:0000313" key="7">
    <source>
        <dbReference type="Proteomes" id="UP000094020"/>
    </source>
</evidence>
<dbReference type="PROSITE" id="PS50086">
    <property type="entry name" value="TBC_RABGAP"/>
    <property type="match status" value="1"/>
</dbReference>
<protein>
    <recommendedName>
        <fullName evidence="4">Rab-GAP TBC domain-containing protein</fullName>
    </recommendedName>
</protein>
<dbReference type="AlphaFoldDB" id="A0A1B9HYY4"/>
<feature type="transmembrane region" description="Helical" evidence="3">
    <location>
        <begin position="359"/>
        <end position="378"/>
    </location>
</feature>
<keyword evidence="3" id="KW-1133">Transmembrane helix</keyword>
<dbReference type="RefSeq" id="XP_019009716.1">
    <property type="nucleotide sequence ID" value="XM_019156998.1"/>
</dbReference>
<dbReference type="GO" id="GO:0006888">
    <property type="term" value="P:endoplasmic reticulum to Golgi vesicle-mediated transport"/>
    <property type="evidence" value="ECO:0007669"/>
    <property type="project" value="TreeGrafter"/>
</dbReference>
<dbReference type="Proteomes" id="UP000094020">
    <property type="component" value="Chromosome 10"/>
</dbReference>
<dbReference type="EMBL" id="CP144528">
    <property type="protein sequence ID" value="WWC73212.1"/>
    <property type="molecule type" value="Genomic_DNA"/>
</dbReference>
<organism evidence="5">
    <name type="scientific">Kwoniella pini CBS 10737</name>
    <dbReference type="NCBI Taxonomy" id="1296096"/>
    <lineage>
        <taxon>Eukaryota</taxon>
        <taxon>Fungi</taxon>
        <taxon>Dikarya</taxon>
        <taxon>Basidiomycota</taxon>
        <taxon>Agaricomycotina</taxon>
        <taxon>Tremellomycetes</taxon>
        <taxon>Tremellales</taxon>
        <taxon>Cryptococcaceae</taxon>
        <taxon>Kwoniella</taxon>
    </lineage>
</organism>
<keyword evidence="3" id="KW-0812">Transmembrane</keyword>